<evidence type="ECO:0000313" key="1">
    <source>
        <dbReference type="EMBL" id="UWX53895.1"/>
    </source>
</evidence>
<organism evidence="1 2">
    <name type="scientific">Maribacter litopenaei</name>
    <dbReference type="NCBI Taxonomy" id="2976127"/>
    <lineage>
        <taxon>Bacteria</taxon>
        <taxon>Pseudomonadati</taxon>
        <taxon>Bacteroidota</taxon>
        <taxon>Flavobacteriia</taxon>
        <taxon>Flavobacteriales</taxon>
        <taxon>Flavobacteriaceae</taxon>
        <taxon>Maribacter</taxon>
    </lineage>
</organism>
<name>A0ABY5Y5Y5_9FLAO</name>
<dbReference type="PANTHER" id="PTHR33711:SF9">
    <property type="entry name" value="PROTOCATECHUATE 3,4-DIOXYGENASE ALPHA CHAIN"/>
    <property type="match status" value="1"/>
</dbReference>
<accession>A0ABY5Y5Y5</accession>
<gene>
    <name evidence="1" type="ORF">NYZ99_12275</name>
</gene>
<protein>
    <recommendedName>
        <fullName evidence="3">Protocatechuate 3,4-dioxygenase alpha subunit</fullName>
    </recommendedName>
</protein>
<evidence type="ECO:0008006" key="3">
    <source>
        <dbReference type="Google" id="ProtNLM"/>
    </source>
</evidence>
<dbReference type="RefSeq" id="WP_260571445.1">
    <property type="nucleotide sequence ID" value="NZ_CP104205.1"/>
</dbReference>
<sequence>MNTELKIQTPSQTIGPYFAYGLTPEQYGYDFKSWVDGIMVHPNTRNDAFTITGKVLDGEGNPINDAMVELWLNDGENRLFGRYGTGTKPDNSFEFTTIKPTSVDGQAPFINVILFMRGQLLHSYTRIYFSDEELNTTDETLKAVPEARRKTLIAQKTDRGYVFDIHMQGELETVFFQV</sequence>
<evidence type="ECO:0000313" key="2">
    <source>
        <dbReference type="Proteomes" id="UP001059209"/>
    </source>
</evidence>
<dbReference type="Gene3D" id="2.60.130.10">
    <property type="entry name" value="Aromatic compound dioxygenase"/>
    <property type="match status" value="1"/>
</dbReference>
<dbReference type="Proteomes" id="UP001059209">
    <property type="component" value="Chromosome"/>
</dbReference>
<dbReference type="SUPFAM" id="SSF49482">
    <property type="entry name" value="Aromatic compound dioxygenase"/>
    <property type="match status" value="1"/>
</dbReference>
<dbReference type="InterPro" id="IPR050770">
    <property type="entry name" value="Intradiol_RC_Dioxygenase"/>
</dbReference>
<dbReference type="PANTHER" id="PTHR33711">
    <property type="entry name" value="DIOXYGENASE, PUTATIVE (AFU_ORTHOLOGUE AFUA_2G02910)-RELATED"/>
    <property type="match status" value="1"/>
</dbReference>
<keyword evidence="2" id="KW-1185">Reference proteome</keyword>
<proteinExistence type="predicted"/>
<dbReference type="InterPro" id="IPR015889">
    <property type="entry name" value="Intradiol_dOase_core"/>
</dbReference>
<reference evidence="1" key="1">
    <citation type="submission" date="2022-09" db="EMBL/GenBank/DDBJ databases">
        <title>Maribacter litopenaei sp. nov., isolated from the intestinal tract of the Pacific White Shrimp, Litopenaeus vannamei.</title>
        <authorList>
            <person name="Kim S.Y."/>
            <person name="Hwang C.Y."/>
        </authorList>
    </citation>
    <scope>NUCLEOTIDE SEQUENCE</scope>
    <source>
        <strain evidence="1">HL-LV01</strain>
    </source>
</reference>
<dbReference type="EMBL" id="CP104205">
    <property type="protein sequence ID" value="UWX53895.1"/>
    <property type="molecule type" value="Genomic_DNA"/>
</dbReference>